<dbReference type="PANTHER" id="PTHR43537:SF49">
    <property type="entry name" value="TRANSCRIPTIONAL REGULATORY PROTEIN"/>
    <property type="match status" value="1"/>
</dbReference>
<dbReference type="InterPro" id="IPR036390">
    <property type="entry name" value="WH_DNA-bd_sf"/>
</dbReference>
<dbReference type="InterPro" id="IPR000524">
    <property type="entry name" value="Tscrpt_reg_HTH_GntR"/>
</dbReference>
<comment type="caution">
    <text evidence="5">The sequence shown here is derived from an EMBL/GenBank/DDBJ whole genome shotgun (WGS) entry which is preliminary data.</text>
</comment>
<evidence type="ECO:0000313" key="5">
    <source>
        <dbReference type="EMBL" id="PRX63787.1"/>
    </source>
</evidence>
<dbReference type="Proteomes" id="UP000238312">
    <property type="component" value="Unassembled WGS sequence"/>
</dbReference>
<dbReference type="AlphaFoldDB" id="A0A2T0MXG4"/>
<dbReference type="Gene3D" id="1.20.120.530">
    <property type="entry name" value="GntR ligand-binding domain-like"/>
    <property type="match status" value="1"/>
</dbReference>
<keyword evidence="6" id="KW-1185">Reference proteome</keyword>
<dbReference type="PROSITE" id="PS50949">
    <property type="entry name" value="HTH_GNTR"/>
    <property type="match status" value="1"/>
</dbReference>
<dbReference type="RefSeq" id="WP_181307708.1">
    <property type="nucleotide sequence ID" value="NZ_JBFAIB010000001.1"/>
</dbReference>
<evidence type="ECO:0000256" key="3">
    <source>
        <dbReference type="ARBA" id="ARBA00023163"/>
    </source>
</evidence>
<dbReference type="InterPro" id="IPR008920">
    <property type="entry name" value="TF_FadR/GntR_C"/>
</dbReference>
<evidence type="ECO:0000256" key="2">
    <source>
        <dbReference type="ARBA" id="ARBA00023125"/>
    </source>
</evidence>
<dbReference type="GO" id="GO:0003700">
    <property type="term" value="F:DNA-binding transcription factor activity"/>
    <property type="evidence" value="ECO:0007669"/>
    <property type="project" value="InterPro"/>
</dbReference>
<dbReference type="SUPFAM" id="SSF46785">
    <property type="entry name" value="Winged helix' DNA-binding domain"/>
    <property type="match status" value="1"/>
</dbReference>
<dbReference type="InterPro" id="IPR011711">
    <property type="entry name" value="GntR_C"/>
</dbReference>
<name>A0A2T0MXG4_9ACTN</name>
<dbReference type="InterPro" id="IPR036388">
    <property type="entry name" value="WH-like_DNA-bd_sf"/>
</dbReference>
<dbReference type="Pfam" id="PF00392">
    <property type="entry name" value="GntR"/>
    <property type="match status" value="1"/>
</dbReference>
<organism evidence="5 6">
    <name type="scientific">Nonomuraea fuscirosea</name>
    <dbReference type="NCBI Taxonomy" id="1291556"/>
    <lineage>
        <taxon>Bacteria</taxon>
        <taxon>Bacillati</taxon>
        <taxon>Actinomycetota</taxon>
        <taxon>Actinomycetes</taxon>
        <taxon>Streptosporangiales</taxon>
        <taxon>Streptosporangiaceae</taxon>
        <taxon>Nonomuraea</taxon>
    </lineage>
</organism>
<evidence type="ECO:0000259" key="4">
    <source>
        <dbReference type="PROSITE" id="PS50949"/>
    </source>
</evidence>
<keyword evidence="3" id="KW-0804">Transcription</keyword>
<dbReference type="SUPFAM" id="SSF48008">
    <property type="entry name" value="GntR ligand-binding domain-like"/>
    <property type="match status" value="1"/>
</dbReference>
<evidence type="ECO:0000256" key="1">
    <source>
        <dbReference type="ARBA" id="ARBA00023015"/>
    </source>
</evidence>
<keyword evidence="1" id="KW-0805">Transcription regulation</keyword>
<accession>A0A2T0MXG4</accession>
<evidence type="ECO:0000313" key="6">
    <source>
        <dbReference type="Proteomes" id="UP000238312"/>
    </source>
</evidence>
<dbReference type="Gene3D" id="1.10.10.10">
    <property type="entry name" value="Winged helix-like DNA-binding domain superfamily/Winged helix DNA-binding domain"/>
    <property type="match status" value="1"/>
</dbReference>
<dbReference type="CDD" id="cd07377">
    <property type="entry name" value="WHTH_GntR"/>
    <property type="match status" value="1"/>
</dbReference>
<gene>
    <name evidence="5" type="ORF">B0I32_110239</name>
</gene>
<reference evidence="5 6" key="1">
    <citation type="submission" date="2018-03" db="EMBL/GenBank/DDBJ databases">
        <title>Genomic Encyclopedia of Type Strains, Phase III (KMG-III): the genomes of soil and plant-associated and newly described type strains.</title>
        <authorList>
            <person name="Whitman W."/>
        </authorList>
    </citation>
    <scope>NUCLEOTIDE SEQUENCE [LARGE SCALE GENOMIC DNA]</scope>
    <source>
        <strain evidence="5 6">CGMCC 4.7104</strain>
    </source>
</reference>
<feature type="domain" description="HTH gntR-type" evidence="4">
    <location>
        <begin position="12"/>
        <end position="79"/>
    </location>
</feature>
<dbReference type="PANTHER" id="PTHR43537">
    <property type="entry name" value="TRANSCRIPTIONAL REGULATOR, GNTR FAMILY"/>
    <property type="match status" value="1"/>
</dbReference>
<proteinExistence type="predicted"/>
<dbReference type="GO" id="GO:0003677">
    <property type="term" value="F:DNA binding"/>
    <property type="evidence" value="ECO:0007669"/>
    <property type="project" value="UniProtKB-KW"/>
</dbReference>
<sequence>MAFDPWGGVWATSLADQVYAWLRAAVQDGTLARGQKVTERELAARLGVSPTPVREALRQLIHERVVVRTGPRSLQIARYDPETLDEIAETEARLRGLVARFAARKRSQALVTSLYESLAEADALVARLTSAQRDGTLNECAESLARVMAILARFHQRIESAAGNPVMEALLAQSRVFSRDGRLHRTIERIDSRPERFIRRYREHQALLDAIAEGDEERADHLAYTHHVTAARRRGTPRP</sequence>
<dbReference type="EMBL" id="PVNG01000010">
    <property type="protein sequence ID" value="PRX63787.1"/>
    <property type="molecule type" value="Genomic_DNA"/>
</dbReference>
<dbReference type="Pfam" id="PF07729">
    <property type="entry name" value="FCD"/>
    <property type="match status" value="1"/>
</dbReference>
<dbReference type="SMART" id="SM00345">
    <property type="entry name" value="HTH_GNTR"/>
    <property type="match status" value="1"/>
</dbReference>
<keyword evidence="2 5" id="KW-0238">DNA-binding</keyword>
<protein>
    <submittedName>
        <fullName evidence="5">DNA-binding GntR family transcriptional regulator</fullName>
    </submittedName>
</protein>